<proteinExistence type="predicted"/>
<protein>
    <submittedName>
        <fullName evidence="2">Arylesterase</fullName>
    </submittedName>
</protein>
<dbReference type="PANTHER" id="PTHR30383:SF24">
    <property type="entry name" value="THIOESTERASE 1_PROTEASE 1_LYSOPHOSPHOLIPASE L1"/>
    <property type="match status" value="1"/>
</dbReference>
<dbReference type="PANTHER" id="PTHR30383">
    <property type="entry name" value="THIOESTERASE 1/PROTEASE 1/LYSOPHOSPHOLIPASE L1"/>
    <property type="match status" value="1"/>
</dbReference>
<keyword evidence="3" id="KW-1185">Reference proteome</keyword>
<reference evidence="2 3" key="1">
    <citation type="submission" date="2020-08" db="EMBL/GenBank/DDBJ databases">
        <title>Genome sequence of Thermomonas brevis KACC 16975T.</title>
        <authorList>
            <person name="Hyun D.-W."/>
            <person name="Bae J.-W."/>
        </authorList>
    </citation>
    <scope>NUCLEOTIDE SEQUENCE [LARGE SCALE GENOMIC DNA]</scope>
    <source>
        <strain evidence="2 3">KACC 16975</strain>
    </source>
</reference>
<gene>
    <name evidence="2" type="ORF">H9L17_06640</name>
</gene>
<dbReference type="GO" id="GO:0004622">
    <property type="term" value="F:phosphatidylcholine lysophospholipase activity"/>
    <property type="evidence" value="ECO:0007669"/>
    <property type="project" value="TreeGrafter"/>
</dbReference>
<dbReference type="InterPro" id="IPR013830">
    <property type="entry name" value="SGNH_hydro"/>
</dbReference>
<organism evidence="2 3">
    <name type="scientific">Thermomonas brevis</name>
    <dbReference type="NCBI Taxonomy" id="215691"/>
    <lineage>
        <taxon>Bacteria</taxon>
        <taxon>Pseudomonadati</taxon>
        <taxon>Pseudomonadota</taxon>
        <taxon>Gammaproteobacteria</taxon>
        <taxon>Lysobacterales</taxon>
        <taxon>Lysobacteraceae</taxon>
        <taxon>Thermomonas</taxon>
    </lineage>
</organism>
<feature type="domain" description="SGNH hydrolase-type esterase" evidence="1">
    <location>
        <begin position="19"/>
        <end position="172"/>
    </location>
</feature>
<dbReference type="SUPFAM" id="SSF52266">
    <property type="entry name" value="SGNH hydrolase"/>
    <property type="match status" value="1"/>
</dbReference>
<dbReference type="Gene3D" id="3.40.50.1110">
    <property type="entry name" value="SGNH hydrolase"/>
    <property type="match status" value="1"/>
</dbReference>
<dbReference type="KEGG" id="tbv:H9L17_06640"/>
<name>A0A7G9QWS6_9GAMM</name>
<dbReference type="InterPro" id="IPR051532">
    <property type="entry name" value="Ester_Hydrolysis_Enzymes"/>
</dbReference>
<dbReference type="CDD" id="cd01822">
    <property type="entry name" value="Lysophospholipase_L1_like"/>
    <property type="match status" value="1"/>
</dbReference>
<dbReference type="AlphaFoldDB" id="A0A7G9QWS6"/>
<dbReference type="Proteomes" id="UP000515977">
    <property type="component" value="Chromosome"/>
</dbReference>
<evidence type="ECO:0000259" key="1">
    <source>
        <dbReference type="Pfam" id="PF13472"/>
    </source>
</evidence>
<accession>A0A7G9QWS6</accession>
<evidence type="ECO:0000313" key="2">
    <source>
        <dbReference type="EMBL" id="QNN47801.1"/>
    </source>
</evidence>
<dbReference type="EMBL" id="CP060711">
    <property type="protein sequence ID" value="QNN47801.1"/>
    <property type="molecule type" value="Genomic_DNA"/>
</dbReference>
<dbReference type="InterPro" id="IPR036514">
    <property type="entry name" value="SGNH_hydro_sf"/>
</dbReference>
<sequence>MLAMLAAPDAIARERKVLVMGDSLSAAYGLRPEQGWVALADAKSDKYGFHNASISGETSAGGRSRIADELKRVRPDIVVIELGANDGLRGLPLKQMGANLGWMIGSAKAAGARVLLIGLQLPPNFGVYARDFQRSYALIAQRLDTGLIPHFLAPLGVERNWFQADNLHPVAEAQPLLADEVLAALDALP</sequence>
<evidence type="ECO:0000313" key="3">
    <source>
        <dbReference type="Proteomes" id="UP000515977"/>
    </source>
</evidence>
<dbReference type="Pfam" id="PF13472">
    <property type="entry name" value="Lipase_GDSL_2"/>
    <property type="match status" value="1"/>
</dbReference>